<dbReference type="Gene3D" id="2.30.40.10">
    <property type="entry name" value="Urease, subunit C, domain 1"/>
    <property type="match status" value="1"/>
</dbReference>
<dbReference type="GO" id="GO:0016810">
    <property type="term" value="F:hydrolase activity, acting on carbon-nitrogen (but not peptide) bonds"/>
    <property type="evidence" value="ECO:0007669"/>
    <property type="project" value="InterPro"/>
</dbReference>
<dbReference type="PANTHER" id="PTHR43794:SF11">
    <property type="entry name" value="AMIDOHYDROLASE-RELATED DOMAIN-CONTAINING PROTEIN"/>
    <property type="match status" value="1"/>
</dbReference>
<reference evidence="5" key="1">
    <citation type="submission" date="2018-07" db="EMBL/GenBank/DDBJ databases">
        <authorList>
            <person name="Safronova V.I."/>
            <person name="Chirak E.R."/>
            <person name="Sazanova A.L."/>
        </authorList>
    </citation>
    <scope>NUCLEOTIDE SEQUENCE [LARGE SCALE GENOMIC DNA]</scope>
    <source>
        <strain evidence="5">RCAM04685</strain>
    </source>
</reference>
<protein>
    <submittedName>
        <fullName evidence="4">Amidohydrolase</fullName>
    </submittedName>
</protein>
<keyword evidence="2 4" id="KW-0378">Hydrolase</keyword>
<dbReference type="InterPro" id="IPR032466">
    <property type="entry name" value="Metal_Hydrolase"/>
</dbReference>
<dbReference type="InterPro" id="IPR011059">
    <property type="entry name" value="Metal-dep_hydrolase_composite"/>
</dbReference>
<dbReference type="InterPro" id="IPR050287">
    <property type="entry name" value="MTA/SAH_deaminase"/>
</dbReference>
<name>A0A370LCZ0_9HYPH</name>
<evidence type="ECO:0000313" key="5">
    <source>
        <dbReference type="Proteomes" id="UP000255207"/>
    </source>
</evidence>
<dbReference type="OrthoDB" id="9796020at2"/>
<accession>A0A370LCZ0</accession>
<evidence type="ECO:0000256" key="2">
    <source>
        <dbReference type="ARBA" id="ARBA00022801"/>
    </source>
</evidence>
<evidence type="ECO:0000259" key="3">
    <source>
        <dbReference type="Pfam" id="PF01979"/>
    </source>
</evidence>
<comment type="similarity">
    <text evidence="1">Belongs to the metallo-dependent hydrolases superfamily. ATZ/TRZ family.</text>
</comment>
<dbReference type="EMBL" id="QQTP01000001">
    <property type="protein sequence ID" value="RDJ29768.1"/>
    <property type="molecule type" value="Genomic_DNA"/>
</dbReference>
<gene>
    <name evidence="4" type="ORF">DWE98_04365</name>
</gene>
<dbReference type="AlphaFoldDB" id="A0A370LCZ0"/>
<proteinExistence type="inferred from homology"/>
<dbReference type="SUPFAM" id="SSF51338">
    <property type="entry name" value="Composite domain of metallo-dependent hydrolases"/>
    <property type="match status" value="1"/>
</dbReference>
<comment type="caution">
    <text evidence="4">The sequence shown here is derived from an EMBL/GenBank/DDBJ whole genome shotgun (WGS) entry which is preliminary data.</text>
</comment>
<dbReference type="Gene3D" id="3.20.20.140">
    <property type="entry name" value="Metal-dependent hydrolases"/>
    <property type="match status" value="1"/>
</dbReference>
<dbReference type="SUPFAM" id="SSF51556">
    <property type="entry name" value="Metallo-dependent hydrolases"/>
    <property type="match status" value="1"/>
</dbReference>
<feature type="domain" description="Amidohydrolase-related" evidence="3">
    <location>
        <begin position="63"/>
        <end position="446"/>
    </location>
</feature>
<evidence type="ECO:0000313" key="4">
    <source>
        <dbReference type="EMBL" id="RDJ29768.1"/>
    </source>
</evidence>
<dbReference type="InterPro" id="IPR006680">
    <property type="entry name" value="Amidohydro-rel"/>
</dbReference>
<dbReference type="RefSeq" id="WP_114827881.1">
    <property type="nucleotide sequence ID" value="NZ_QQTO01000019.1"/>
</dbReference>
<dbReference type="Proteomes" id="UP000255207">
    <property type="component" value="Unassembled WGS sequence"/>
</dbReference>
<keyword evidence="5" id="KW-1185">Reference proteome</keyword>
<dbReference type="PANTHER" id="PTHR43794">
    <property type="entry name" value="AMINOHYDROLASE SSNA-RELATED"/>
    <property type="match status" value="1"/>
</dbReference>
<dbReference type="Pfam" id="PF01979">
    <property type="entry name" value="Amidohydro_1"/>
    <property type="match status" value="1"/>
</dbReference>
<organism evidence="4 5">
    <name type="scientific">Bosea caraganae</name>
    <dbReference type="NCBI Taxonomy" id="2763117"/>
    <lineage>
        <taxon>Bacteria</taxon>
        <taxon>Pseudomonadati</taxon>
        <taxon>Pseudomonadota</taxon>
        <taxon>Alphaproteobacteria</taxon>
        <taxon>Hyphomicrobiales</taxon>
        <taxon>Boseaceae</taxon>
        <taxon>Bosea</taxon>
    </lineage>
</organism>
<evidence type="ECO:0000256" key="1">
    <source>
        <dbReference type="ARBA" id="ARBA00006745"/>
    </source>
</evidence>
<sequence length="513" mass="56528">MLTPHIVWGATLLEGFDAGGEPILHGDAGLVCVDGVIRKIGPITELKARYPEAEVSGGRGFAITPGFVNSHHHVGLTPLQLGSPDHPLELWFASRLALRDVDLHADTLFSAFEMIASGVTTVQHLHSRAPGTPDDIIAAAEKVISAYRMIGMRASYSMALRDQNRLVYEADQDFVARLPDELKPAMSAYFQRFTVPLEDQVAVFDGLFRRYGTDPLVRIQVAPSNLHWLSDKALETAGELSRRTGMPIHMHVLETPYQKAYAKKRTGGSALAYLDKLGLLGPHFTIGHGVWMSEADIELCTHNGTRICHNCSSNFRLKSGVAPVNRFLAKGIPVAIGIDEAGINDDRDMLQEMRLVLRAHREPGIDAPHPSPAQVLRMATEHGAATTPFAGQIGRLAPGMAADLVLFDWKDVTYPYQDDALGFVEVLVQRAKARAVHSVMIGGDWVYRERRFTRIDREAVLEGIAEALAKPKTAAERERVALAEAVMPHVRRFYDGYLDGLGDEPHYRPSGRF</sequence>